<dbReference type="InterPro" id="IPR014509">
    <property type="entry name" value="YjdF-like"/>
</dbReference>
<sequence length="207" mass="23104">MTALQSQHLSSRALIGIGSVVLTLIAIQLTRQTSGYPAHAHIRSWPRLLITQLRRDINKNNPIRYGWMVIGLWSVSVSGLHFGGLYYDIYTTVSWWDLLTHSLSGFGVAAILGLTFRSSGSTTPYWVIPAVLAIGSGFEVYEFLFKRFWYTWSFQFYLLDTVVDLIINTAGATVFVIGVSLLKETTLLEDSADDTSVTAELSSRRDS</sequence>
<dbReference type="Proteomes" id="UP000030649">
    <property type="component" value="Unassembled WGS sequence"/>
</dbReference>
<feature type="transmembrane region" description="Helical" evidence="1">
    <location>
        <begin position="65"/>
        <end position="87"/>
    </location>
</feature>
<feature type="transmembrane region" description="Helical" evidence="1">
    <location>
        <begin position="12"/>
        <end position="29"/>
    </location>
</feature>
<dbReference type="HOGENOM" id="CLU_114813_0_0_2"/>
<feature type="transmembrane region" description="Helical" evidence="1">
    <location>
        <begin position="165"/>
        <end position="182"/>
    </location>
</feature>
<keyword evidence="1" id="KW-0812">Transmembrane</keyword>
<gene>
    <name evidence="2" type="ORF">J07HQW1_00958</name>
</gene>
<proteinExistence type="predicted"/>
<dbReference type="Pfam" id="PF09997">
    <property type="entry name" value="DUF2238"/>
    <property type="match status" value="1"/>
</dbReference>
<keyword evidence="1" id="KW-1133">Transmembrane helix</keyword>
<name>U1PBK2_9EURY</name>
<accession>U1PBK2</accession>
<dbReference type="AlphaFoldDB" id="U1PBK2"/>
<evidence type="ECO:0000256" key="1">
    <source>
        <dbReference type="SAM" id="Phobius"/>
    </source>
</evidence>
<keyword evidence="1" id="KW-0472">Membrane</keyword>
<evidence type="ECO:0000313" key="3">
    <source>
        <dbReference type="Proteomes" id="UP000030649"/>
    </source>
</evidence>
<protein>
    <submittedName>
        <fullName evidence="2">Uncharacterized protein</fullName>
    </submittedName>
</protein>
<dbReference type="EMBL" id="KE356560">
    <property type="protein sequence ID" value="ERG90927.1"/>
    <property type="molecule type" value="Genomic_DNA"/>
</dbReference>
<reference evidence="2 3" key="1">
    <citation type="journal article" date="2013" name="PLoS ONE">
        <title>Assembly-driven community genomics of a hypersaline microbial ecosystem.</title>
        <authorList>
            <person name="Podell S."/>
            <person name="Ugalde J.A."/>
            <person name="Narasingarao P."/>
            <person name="Banfield J.F."/>
            <person name="Heidelberg K.B."/>
            <person name="Allen E.E."/>
        </authorList>
    </citation>
    <scope>NUCLEOTIDE SEQUENCE [LARGE SCALE GENOMIC DNA]</scope>
    <source>
        <strain evidence="3">J07HQW1</strain>
    </source>
</reference>
<evidence type="ECO:0000313" key="2">
    <source>
        <dbReference type="EMBL" id="ERG90927.1"/>
    </source>
</evidence>
<feature type="transmembrane region" description="Helical" evidence="1">
    <location>
        <begin position="126"/>
        <end position="145"/>
    </location>
</feature>
<feature type="transmembrane region" description="Helical" evidence="1">
    <location>
        <begin position="93"/>
        <end position="114"/>
    </location>
</feature>
<organism evidence="2 3">
    <name type="scientific">Haloquadratum walsbyi J07HQW1</name>
    <dbReference type="NCBI Taxonomy" id="1238424"/>
    <lineage>
        <taxon>Archaea</taxon>
        <taxon>Methanobacteriati</taxon>
        <taxon>Methanobacteriota</taxon>
        <taxon>Stenosarchaea group</taxon>
        <taxon>Halobacteria</taxon>
        <taxon>Halobacteriales</taxon>
        <taxon>Haloferacaceae</taxon>
        <taxon>Haloquadratum</taxon>
    </lineage>
</organism>